<evidence type="ECO:0000256" key="3">
    <source>
        <dbReference type="ARBA" id="ARBA00022475"/>
    </source>
</evidence>
<dbReference type="RefSeq" id="WP_229161862.1">
    <property type="nucleotide sequence ID" value="NZ_JAJEWP010000005.1"/>
</dbReference>
<proteinExistence type="inferred from homology"/>
<dbReference type="PANTHER" id="PTHR30347:SF1">
    <property type="entry name" value="MECHANOSENSITIVE CHANNEL MSCK"/>
    <property type="match status" value="1"/>
</dbReference>
<keyword evidence="6 7" id="KW-0472">Membrane</keyword>
<feature type="domain" description="Mechanosensitive ion channel MscS C-terminal" evidence="9">
    <location>
        <begin position="182"/>
        <end position="266"/>
    </location>
</feature>
<comment type="similarity">
    <text evidence="2">Belongs to the MscS (TC 1.A.23) family.</text>
</comment>
<dbReference type="Gene3D" id="3.30.70.100">
    <property type="match status" value="1"/>
</dbReference>
<dbReference type="SUPFAM" id="SSF82689">
    <property type="entry name" value="Mechanosensitive channel protein MscS (YggB), C-terminal domain"/>
    <property type="match status" value="1"/>
</dbReference>
<comment type="subcellular location">
    <subcellularLocation>
        <location evidence="1">Cell membrane</location>
        <topology evidence="1">Multi-pass membrane protein</topology>
    </subcellularLocation>
</comment>
<dbReference type="InterPro" id="IPR049278">
    <property type="entry name" value="MS_channel_C"/>
</dbReference>
<dbReference type="PANTHER" id="PTHR30347">
    <property type="entry name" value="POTASSIUM CHANNEL RELATED"/>
    <property type="match status" value="1"/>
</dbReference>
<keyword evidence="4 7" id="KW-0812">Transmembrane</keyword>
<keyword evidence="5 7" id="KW-1133">Transmembrane helix</keyword>
<evidence type="ECO:0000259" key="9">
    <source>
        <dbReference type="Pfam" id="PF21082"/>
    </source>
</evidence>
<dbReference type="Gene3D" id="2.30.30.60">
    <property type="match status" value="1"/>
</dbReference>
<dbReference type="Proteomes" id="UP001520878">
    <property type="component" value="Unassembled WGS sequence"/>
</dbReference>
<evidence type="ECO:0000256" key="7">
    <source>
        <dbReference type="SAM" id="Phobius"/>
    </source>
</evidence>
<dbReference type="SUPFAM" id="SSF82861">
    <property type="entry name" value="Mechanosensitive channel protein MscS (YggB), transmembrane region"/>
    <property type="match status" value="1"/>
</dbReference>
<evidence type="ECO:0000259" key="8">
    <source>
        <dbReference type="Pfam" id="PF00924"/>
    </source>
</evidence>
<dbReference type="InterPro" id="IPR010920">
    <property type="entry name" value="LSM_dom_sf"/>
</dbReference>
<evidence type="ECO:0000256" key="2">
    <source>
        <dbReference type="ARBA" id="ARBA00008017"/>
    </source>
</evidence>
<dbReference type="EMBL" id="JAJEWP010000005">
    <property type="protein sequence ID" value="MCC2617587.1"/>
    <property type="molecule type" value="Genomic_DNA"/>
</dbReference>
<dbReference type="InterPro" id="IPR011066">
    <property type="entry name" value="MscS_channel_C_sf"/>
</dbReference>
<keyword evidence="3" id="KW-1003">Cell membrane</keyword>
<dbReference type="Gene3D" id="1.10.287.1260">
    <property type="match status" value="1"/>
</dbReference>
<accession>A0ABS8GAG5</accession>
<dbReference type="InterPro" id="IPR023408">
    <property type="entry name" value="MscS_beta-dom_sf"/>
</dbReference>
<dbReference type="Pfam" id="PF00924">
    <property type="entry name" value="MS_channel_2nd"/>
    <property type="match status" value="1"/>
</dbReference>
<dbReference type="InterPro" id="IPR052702">
    <property type="entry name" value="MscS-like_channel"/>
</dbReference>
<evidence type="ECO:0000256" key="4">
    <source>
        <dbReference type="ARBA" id="ARBA00022692"/>
    </source>
</evidence>
<feature type="transmembrane region" description="Helical" evidence="7">
    <location>
        <begin position="66"/>
        <end position="83"/>
    </location>
</feature>
<evidence type="ECO:0000256" key="5">
    <source>
        <dbReference type="ARBA" id="ARBA00022989"/>
    </source>
</evidence>
<feature type="transmembrane region" description="Helical" evidence="7">
    <location>
        <begin position="20"/>
        <end position="43"/>
    </location>
</feature>
<comment type="caution">
    <text evidence="10">The sequence shown here is derived from an EMBL/GenBank/DDBJ whole genome shotgun (WGS) entry which is preliminary data.</text>
</comment>
<evidence type="ECO:0000256" key="6">
    <source>
        <dbReference type="ARBA" id="ARBA00023136"/>
    </source>
</evidence>
<dbReference type="InterPro" id="IPR011014">
    <property type="entry name" value="MscS_channel_TM-2"/>
</dbReference>
<gene>
    <name evidence="10" type="ORF">LJ739_15140</name>
</gene>
<dbReference type="Pfam" id="PF21082">
    <property type="entry name" value="MS_channel_3rd"/>
    <property type="match status" value="1"/>
</dbReference>
<dbReference type="InterPro" id="IPR006685">
    <property type="entry name" value="MscS_channel_2nd"/>
</dbReference>
<dbReference type="SUPFAM" id="SSF50182">
    <property type="entry name" value="Sm-like ribonucleoproteins"/>
    <property type="match status" value="1"/>
</dbReference>
<evidence type="ECO:0000313" key="11">
    <source>
        <dbReference type="Proteomes" id="UP001520878"/>
    </source>
</evidence>
<reference evidence="10 11" key="1">
    <citation type="submission" date="2021-10" db="EMBL/GenBank/DDBJ databases">
        <title>Draft genome of Aestuariibacter halophilus JC2043.</title>
        <authorList>
            <person name="Emsley S.A."/>
            <person name="Pfannmuller K.M."/>
            <person name="Ushijima B."/>
            <person name="Saw J.H."/>
            <person name="Videau P."/>
        </authorList>
    </citation>
    <scope>NUCLEOTIDE SEQUENCE [LARGE SCALE GENOMIC DNA]</scope>
    <source>
        <strain evidence="10 11">JC2043</strain>
    </source>
</reference>
<feature type="transmembrane region" description="Helical" evidence="7">
    <location>
        <begin position="89"/>
        <end position="109"/>
    </location>
</feature>
<evidence type="ECO:0000256" key="1">
    <source>
        <dbReference type="ARBA" id="ARBA00004651"/>
    </source>
</evidence>
<feature type="domain" description="Mechanosensitive ion channel MscS" evidence="8">
    <location>
        <begin position="107"/>
        <end position="173"/>
    </location>
</feature>
<keyword evidence="11" id="KW-1185">Reference proteome</keyword>
<organism evidence="10 11">
    <name type="scientific">Fluctibacter halophilus</name>
    <dbReference type="NCBI Taxonomy" id="226011"/>
    <lineage>
        <taxon>Bacteria</taxon>
        <taxon>Pseudomonadati</taxon>
        <taxon>Pseudomonadota</taxon>
        <taxon>Gammaproteobacteria</taxon>
        <taxon>Alteromonadales</taxon>
        <taxon>Alteromonadaceae</taxon>
        <taxon>Fluctibacter</taxon>
    </lineage>
</organism>
<evidence type="ECO:0000313" key="10">
    <source>
        <dbReference type="EMBL" id="MCC2617587.1"/>
    </source>
</evidence>
<protein>
    <submittedName>
        <fullName evidence="10">Mechanosensitive ion channel</fullName>
    </submittedName>
</protein>
<name>A0ABS8GAG5_9ALTE</name>
<sequence>MQELIDLLAMPLFTLADHTFTLGELLLAPTVVIVGLLTLKWLAHQLSKRLIKKGISADVVHLAKRLFYVVGLIVLLITTLDVLNVPLTAFAFLSGAVAIGFGFGAQNIINNFISGWILMWERPIRIGDFLEVEEARGRVEAINTRSTRIRRTDGVHMLIPNSKLLENTVVNWTLVDNLTRTTVRVGVAYGSPCQDVARLIEQAANEQDEVLPDPAPLVIFDDFGDNALAFEVFFWVNASADRDLRVIRSNIRFRIDTLFREAGIVIAFPQRDVHIDGQLVLQRPSRQPLSETDA</sequence>